<dbReference type="InterPro" id="IPR006311">
    <property type="entry name" value="TAT_signal"/>
</dbReference>
<evidence type="ECO:0000256" key="1">
    <source>
        <dbReference type="ARBA" id="ARBA00001924"/>
    </source>
</evidence>
<dbReference type="GO" id="GO:0008482">
    <property type="term" value="F:sulfite oxidase activity"/>
    <property type="evidence" value="ECO:0007669"/>
    <property type="project" value="TreeGrafter"/>
</dbReference>
<dbReference type="GO" id="GO:0043546">
    <property type="term" value="F:molybdopterin cofactor binding"/>
    <property type="evidence" value="ECO:0007669"/>
    <property type="project" value="TreeGrafter"/>
</dbReference>
<dbReference type="Pfam" id="PF03404">
    <property type="entry name" value="Mo-co_dimer"/>
    <property type="match status" value="1"/>
</dbReference>
<dbReference type="PRINTS" id="PR00407">
    <property type="entry name" value="EUMOPTERIN"/>
</dbReference>
<proteinExistence type="predicted"/>
<reference evidence="7 8" key="1">
    <citation type="submission" date="2019-06" db="EMBL/GenBank/DDBJ databases">
        <title>Whole genome sequence for Rhodospirillaceae sp. R148.</title>
        <authorList>
            <person name="Wang G."/>
        </authorList>
    </citation>
    <scope>NUCLEOTIDE SEQUENCE [LARGE SCALE GENOMIC DNA]</scope>
    <source>
        <strain evidence="7 8">R148</strain>
    </source>
</reference>
<dbReference type="OrthoDB" id="9778777at2"/>
<gene>
    <name evidence="7" type="ORF">FKG95_12270</name>
</gene>
<dbReference type="InterPro" id="IPR014756">
    <property type="entry name" value="Ig_E-set"/>
</dbReference>
<comment type="cofactor">
    <cofactor evidence="1">
        <name>Mo-molybdopterin</name>
        <dbReference type="ChEBI" id="CHEBI:71302"/>
    </cofactor>
</comment>
<evidence type="ECO:0000256" key="2">
    <source>
        <dbReference type="ARBA" id="ARBA00022505"/>
    </source>
</evidence>
<dbReference type="PANTHER" id="PTHR19372">
    <property type="entry name" value="SULFITE REDUCTASE"/>
    <property type="match status" value="1"/>
</dbReference>
<feature type="domain" description="Oxidoreductase molybdopterin-binding" evidence="5">
    <location>
        <begin position="125"/>
        <end position="291"/>
    </location>
</feature>
<dbReference type="InterPro" id="IPR005066">
    <property type="entry name" value="MoCF_OxRdtse_dimer"/>
</dbReference>
<dbReference type="PROSITE" id="PS51318">
    <property type="entry name" value="TAT"/>
    <property type="match status" value="1"/>
</dbReference>
<evidence type="ECO:0000256" key="4">
    <source>
        <dbReference type="ARBA" id="ARBA00023002"/>
    </source>
</evidence>
<keyword evidence="3" id="KW-0479">Metal-binding</keyword>
<sequence>MPSGKQDRGLCELYQQDPERADKLVFGREAHKDRRGFLRGAGLATMGAMLGATIPFHRNFPAGLIPAAMADDGEMALFKTKDGLTLLNDRPINAETPPHLLDDPVTPNERHFVRNNGIVPDIAYEMDASDWRLKIDGEVNTPLEFSLEELKSKFENVTLKLQIECGGNGRAAFNPPARGNQWTLGAIGNAEWTGVRYADVLKAAGVKDSAIYTAHYSLDGHLSGDPEKLPISRGVPLAKAMEPHSIIAFAMNGEPIPALHGFPVRTICPGWAGSTSQKWLQRIELRNVVHDGPKMTGTSYRVPYYPVAPGTKVDKADFKIMEAMPVKSLITTPQTNQTIAERRLALRGHAWAGDNSVSRVDISHDFGATWTQADLAPPPNPYSWQTWSAEVTFPEKGYYEVWARATDDKGNSQPFAINWNPKGYLNNSMHRIAVTVSA</sequence>
<dbReference type="SUPFAM" id="SSF81296">
    <property type="entry name" value="E set domains"/>
    <property type="match status" value="1"/>
</dbReference>
<dbReference type="InterPro" id="IPR008335">
    <property type="entry name" value="Mopterin_OxRdtase_euk"/>
</dbReference>
<dbReference type="Gene3D" id="3.90.420.10">
    <property type="entry name" value="Oxidoreductase, molybdopterin-binding domain"/>
    <property type="match status" value="1"/>
</dbReference>
<keyword evidence="2" id="KW-0500">Molybdenum</keyword>
<evidence type="ECO:0000313" key="7">
    <source>
        <dbReference type="EMBL" id="TQV80914.1"/>
    </source>
</evidence>
<dbReference type="PANTHER" id="PTHR19372:SF7">
    <property type="entry name" value="SULFITE OXIDASE, MITOCHONDRIAL"/>
    <property type="match status" value="1"/>
</dbReference>
<dbReference type="InterPro" id="IPR000572">
    <property type="entry name" value="OxRdtase_Mopterin-bd_dom"/>
</dbReference>
<dbReference type="Gene3D" id="2.60.40.650">
    <property type="match status" value="1"/>
</dbReference>
<dbReference type="AlphaFoldDB" id="A0A545TUL8"/>
<dbReference type="CDD" id="cd02110">
    <property type="entry name" value="SO_family_Moco_dimer"/>
    <property type="match status" value="1"/>
</dbReference>
<evidence type="ECO:0000259" key="6">
    <source>
        <dbReference type="Pfam" id="PF03404"/>
    </source>
</evidence>
<dbReference type="GO" id="GO:0006790">
    <property type="term" value="P:sulfur compound metabolic process"/>
    <property type="evidence" value="ECO:0007669"/>
    <property type="project" value="TreeGrafter"/>
</dbReference>
<organism evidence="7 8">
    <name type="scientific">Denitrobaculum tricleocarpae</name>
    <dbReference type="NCBI Taxonomy" id="2591009"/>
    <lineage>
        <taxon>Bacteria</taxon>
        <taxon>Pseudomonadati</taxon>
        <taxon>Pseudomonadota</taxon>
        <taxon>Alphaproteobacteria</taxon>
        <taxon>Rhodospirillales</taxon>
        <taxon>Rhodospirillaceae</taxon>
        <taxon>Denitrobaculum</taxon>
    </lineage>
</organism>
<name>A0A545TUL8_9PROT</name>
<dbReference type="GO" id="GO:0020037">
    <property type="term" value="F:heme binding"/>
    <property type="evidence" value="ECO:0007669"/>
    <property type="project" value="TreeGrafter"/>
</dbReference>
<dbReference type="GO" id="GO:0030151">
    <property type="term" value="F:molybdenum ion binding"/>
    <property type="evidence" value="ECO:0007669"/>
    <property type="project" value="InterPro"/>
</dbReference>
<evidence type="ECO:0000313" key="8">
    <source>
        <dbReference type="Proteomes" id="UP000315252"/>
    </source>
</evidence>
<dbReference type="InterPro" id="IPR036374">
    <property type="entry name" value="OxRdtase_Mopterin-bd_sf"/>
</dbReference>
<keyword evidence="8" id="KW-1185">Reference proteome</keyword>
<dbReference type="Pfam" id="PF00174">
    <property type="entry name" value="Oxidored_molyb"/>
    <property type="match status" value="1"/>
</dbReference>
<feature type="domain" description="Moybdenum cofactor oxidoreductase dimerisation" evidence="6">
    <location>
        <begin position="320"/>
        <end position="436"/>
    </location>
</feature>
<dbReference type="RefSeq" id="WP_142896628.1">
    <property type="nucleotide sequence ID" value="NZ_ML660054.1"/>
</dbReference>
<dbReference type="EMBL" id="VHSH01000003">
    <property type="protein sequence ID" value="TQV80914.1"/>
    <property type="molecule type" value="Genomic_DNA"/>
</dbReference>
<comment type="caution">
    <text evidence="7">The sequence shown here is derived from an EMBL/GenBank/DDBJ whole genome shotgun (WGS) entry which is preliminary data.</text>
</comment>
<protein>
    <submittedName>
        <fullName evidence="7">Sulfite oxidase</fullName>
    </submittedName>
</protein>
<accession>A0A545TUL8</accession>
<keyword evidence="4" id="KW-0560">Oxidoreductase</keyword>
<evidence type="ECO:0000256" key="3">
    <source>
        <dbReference type="ARBA" id="ARBA00022723"/>
    </source>
</evidence>
<evidence type="ECO:0000259" key="5">
    <source>
        <dbReference type="Pfam" id="PF00174"/>
    </source>
</evidence>
<dbReference type="SUPFAM" id="SSF56524">
    <property type="entry name" value="Oxidoreductase molybdopterin-binding domain"/>
    <property type="match status" value="1"/>
</dbReference>
<dbReference type="Proteomes" id="UP000315252">
    <property type="component" value="Unassembled WGS sequence"/>
</dbReference>